<evidence type="ECO:0000313" key="1">
    <source>
        <dbReference type="EMBL" id="KAF1954544.1"/>
    </source>
</evidence>
<proteinExistence type="predicted"/>
<evidence type="ECO:0008006" key="3">
    <source>
        <dbReference type="Google" id="ProtNLM"/>
    </source>
</evidence>
<name>A0A6A5TQL7_9PLEO</name>
<dbReference type="Gene3D" id="3.30.710.10">
    <property type="entry name" value="Potassium Channel Kv1.1, Chain A"/>
    <property type="match status" value="1"/>
</dbReference>
<organism evidence="1 2">
    <name type="scientific">Byssothecium circinans</name>
    <dbReference type="NCBI Taxonomy" id="147558"/>
    <lineage>
        <taxon>Eukaryota</taxon>
        <taxon>Fungi</taxon>
        <taxon>Dikarya</taxon>
        <taxon>Ascomycota</taxon>
        <taxon>Pezizomycotina</taxon>
        <taxon>Dothideomycetes</taxon>
        <taxon>Pleosporomycetidae</taxon>
        <taxon>Pleosporales</taxon>
        <taxon>Massarineae</taxon>
        <taxon>Massarinaceae</taxon>
        <taxon>Byssothecium</taxon>
    </lineage>
</organism>
<dbReference type="Proteomes" id="UP000800035">
    <property type="component" value="Unassembled WGS sequence"/>
</dbReference>
<reference evidence="1" key="1">
    <citation type="journal article" date="2020" name="Stud. Mycol.">
        <title>101 Dothideomycetes genomes: a test case for predicting lifestyles and emergence of pathogens.</title>
        <authorList>
            <person name="Haridas S."/>
            <person name="Albert R."/>
            <person name="Binder M."/>
            <person name="Bloem J."/>
            <person name="Labutti K."/>
            <person name="Salamov A."/>
            <person name="Andreopoulos B."/>
            <person name="Baker S."/>
            <person name="Barry K."/>
            <person name="Bills G."/>
            <person name="Bluhm B."/>
            <person name="Cannon C."/>
            <person name="Castanera R."/>
            <person name="Culley D."/>
            <person name="Daum C."/>
            <person name="Ezra D."/>
            <person name="Gonzalez J."/>
            <person name="Henrissat B."/>
            <person name="Kuo A."/>
            <person name="Liang C."/>
            <person name="Lipzen A."/>
            <person name="Lutzoni F."/>
            <person name="Magnuson J."/>
            <person name="Mondo S."/>
            <person name="Nolan M."/>
            <person name="Ohm R."/>
            <person name="Pangilinan J."/>
            <person name="Park H.-J."/>
            <person name="Ramirez L."/>
            <person name="Alfaro M."/>
            <person name="Sun H."/>
            <person name="Tritt A."/>
            <person name="Yoshinaga Y."/>
            <person name="Zwiers L.-H."/>
            <person name="Turgeon B."/>
            <person name="Goodwin S."/>
            <person name="Spatafora J."/>
            <person name="Crous P."/>
            <person name="Grigoriev I."/>
        </authorList>
    </citation>
    <scope>NUCLEOTIDE SEQUENCE</scope>
    <source>
        <strain evidence="1">CBS 675.92</strain>
    </source>
</reference>
<sequence>MSTPTLPTSLYPLSKCTHPLPQPPSTCYDLSDIVTVTIRVLQDGMVEDFLMIRPLLSWHSGFFNAALGEKWGYKAEGKAELAIEDDIDAFRAFKCWIHTSKLRDDPTETSDEMTGKGYLKNSNLINIWEFAEYRVIPALKNAAIDMLHERTSDKWAAMKSDLRRFVVDTTASAFSAEKLDKRVPGWRKDLPEDFVASFRARRLDLETHTLKDREGVSKSEWTKLNRCNWHDHSGPGGALRLKDVSRHIHFPEYASKSPGPV</sequence>
<gene>
    <name evidence="1" type="ORF">CC80DRAFT_594970</name>
</gene>
<evidence type="ECO:0000313" key="2">
    <source>
        <dbReference type="Proteomes" id="UP000800035"/>
    </source>
</evidence>
<protein>
    <recommendedName>
        <fullName evidence="3">BTB domain-containing protein</fullName>
    </recommendedName>
</protein>
<dbReference type="InterPro" id="IPR011333">
    <property type="entry name" value="SKP1/BTB/POZ_sf"/>
</dbReference>
<dbReference type="EMBL" id="ML976998">
    <property type="protein sequence ID" value="KAF1954544.1"/>
    <property type="molecule type" value="Genomic_DNA"/>
</dbReference>
<accession>A0A6A5TQL7</accession>
<keyword evidence="2" id="KW-1185">Reference proteome</keyword>
<dbReference type="OrthoDB" id="194443at2759"/>
<dbReference type="AlphaFoldDB" id="A0A6A5TQL7"/>